<sequence length="296" mass="31863">MPCIPDTLCHDLRIEWTRDNIAAFGRDPSRITIFGQSTGSASVDFYSYAYADDPIIAGLIEESNTANGFIQTPISVAVENWFTITSKLHCGGATSNANEVLACMRTKDVNLILASIPADTTQSVATKIGPTIDNITVFPDYSARSAAGNFIKIPLLVGNTDYEAELFATLAGTTLPKAVWHAFNVHVFTFASGVRANISVQSEIPMWRYRWFGSFPNTRLTSYPGSGAWHGSDVPAVFNTAPSAVGIPADTDAEVAIGEYIRGAWAAFAKAPKAGLKSYEDGWPVYVPGQESRHAG</sequence>
<dbReference type="InterPro" id="IPR050654">
    <property type="entry name" value="AChE-related_enzymes"/>
</dbReference>
<dbReference type="RefSeq" id="XP_024726665.1">
    <property type="nucleotide sequence ID" value="XM_024876398.1"/>
</dbReference>
<evidence type="ECO:0000313" key="5">
    <source>
        <dbReference type="Proteomes" id="UP000235371"/>
    </source>
</evidence>
<protein>
    <submittedName>
        <fullName evidence="4">Carboxylesterase</fullName>
    </submittedName>
</protein>
<dbReference type="GeneID" id="36584477"/>
<reference evidence="4 5" key="1">
    <citation type="submission" date="2016-04" db="EMBL/GenBank/DDBJ databases">
        <title>A degradative enzymes factory behind the ericoid mycorrhizal symbiosis.</title>
        <authorList>
            <consortium name="DOE Joint Genome Institute"/>
            <person name="Martino E."/>
            <person name="Morin E."/>
            <person name="Grelet G."/>
            <person name="Kuo A."/>
            <person name="Kohler A."/>
            <person name="Daghino S."/>
            <person name="Barry K."/>
            <person name="Choi C."/>
            <person name="Cichocki N."/>
            <person name="Clum A."/>
            <person name="Copeland A."/>
            <person name="Hainaut M."/>
            <person name="Haridas S."/>
            <person name="Labutti K."/>
            <person name="Lindquist E."/>
            <person name="Lipzen A."/>
            <person name="Khouja H.-R."/>
            <person name="Murat C."/>
            <person name="Ohm R."/>
            <person name="Olson A."/>
            <person name="Spatafora J."/>
            <person name="Veneault-Fourrey C."/>
            <person name="Henrissat B."/>
            <person name="Grigoriev I."/>
            <person name="Martin F."/>
            <person name="Perotto S."/>
        </authorList>
    </citation>
    <scope>NUCLEOTIDE SEQUENCE [LARGE SCALE GENOMIC DNA]</scope>
    <source>
        <strain evidence="4 5">E</strain>
    </source>
</reference>
<dbReference type="Gene3D" id="3.40.50.1820">
    <property type="entry name" value="alpha/beta hydrolase"/>
    <property type="match status" value="2"/>
</dbReference>
<dbReference type="SUPFAM" id="SSF53474">
    <property type="entry name" value="alpha/beta-Hydrolases"/>
    <property type="match status" value="1"/>
</dbReference>
<dbReference type="InterPro" id="IPR029058">
    <property type="entry name" value="AB_hydrolase_fold"/>
</dbReference>
<name>A0A2J6SG63_9HELO</name>
<dbReference type="EMBL" id="KZ613919">
    <property type="protein sequence ID" value="PMD49761.1"/>
    <property type="molecule type" value="Genomic_DNA"/>
</dbReference>
<keyword evidence="2" id="KW-0378">Hydrolase</keyword>
<evidence type="ECO:0000313" key="4">
    <source>
        <dbReference type="EMBL" id="PMD49761.1"/>
    </source>
</evidence>
<keyword evidence="5" id="KW-1185">Reference proteome</keyword>
<dbReference type="PANTHER" id="PTHR43918:SF4">
    <property type="entry name" value="CARBOXYLIC ESTER HYDROLASE"/>
    <property type="match status" value="1"/>
</dbReference>
<accession>A0A2J6SG63</accession>
<proteinExistence type="inferred from homology"/>
<dbReference type="Proteomes" id="UP000235371">
    <property type="component" value="Unassembled WGS sequence"/>
</dbReference>
<organism evidence="4 5">
    <name type="scientific">Hyaloscypha bicolor E</name>
    <dbReference type="NCBI Taxonomy" id="1095630"/>
    <lineage>
        <taxon>Eukaryota</taxon>
        <taxon>Fungi</taxon>
        <taxon>Dikarya</taxon>
        <taxon>Ascomycota</taxon>
        <taxon>Pezizomycotina</taxon>
        <taxon>Leotiomycetes</taxon>
        <taxon>Helotiales</taxon>
        <taxon>Hyaloscyphaceae</taxon>
        <taxon>Hyaloscypha</taxon>
        <taxon>Hyaloscypha bicolor</taxon>
    </lineage>
</organism>
<evidence type="ECO:0000256" key="1">
    <source>
        <dbReference type="ARBA" id="ARBA00005964"/>
    </source>
</evidence>
<feature type="domain" description="Carboxylesterase type B" evidence="3">
    <location>
        <begin position="14"/>
        <end position="170"/>
    </location>
</feature>
<dbReference type="AlphaFoldDB" id="A0A2J6SG63"/>
<dbReference type="Pfam" id="PF00135">
    <property type="entry name" value="COesterase"/>
    <property type="match status" value="1"/>
</dbReference>
<comment type="similarity">
    <text evidence="1">Belongs to the type-B carboxylesterase/lipase family.</text>
</comment>
<dbReference type="OrthoDB" id="408631at2759"/>
<dbReference type="PANTHER" id="PTHR43918">
    <property type="entry name" value="ACETYLCHOLINESTERASE"/>
    <property type="match status" value="1"/>
</dbReference>
<dbReference type="GO" id="GO:0052689">
    <property type="term" value="F:carboxylic ester hydrolase activity"/>
    <property type="evidence" value="ECO:0007669"/>
    <property type="project" value="TreeGrafter"/>
</dbReference>
<evidence type="ECO:0000256" key="2">
    <source>
        <dbReference type="ARBA" id="ARBA00022801"/>
    </source>
</evidence>
<dbReference type="InterPro" id="IPR002018">
    <property type="entry name" value="CarbesteraseB"/>
</dbReference>
<dbReference type="InParanoid" id="A0A2J6SG63"/>
<dbReference type="STRING" id="1095630.A0A2J6SG63"/>
<gene>
    <name evidence="4" type="ORF">K444DRAFT_548789</name>
</gene>
<evidence type="ECO:0000259" key="3">
    <source>
        <dbReference type="Pfam" id="PF00135"/>
    </source>
</evidence>